<dbReference type="AlphaFoldDB" id="A0A7R9MFF1"/>
<evidence type="ECO:0000256" key="3">
    <source>
        <dbReference type="ARBA" id="ARBA00023125"/>
    </source>
</evidence>
<dbReference type="EMBL" id="OC931696">
    <property type="protein sequence ID" value="CAD7659229.1"/>
    <property type="molecule type" value="Genomic_DNA"/>
</dbReference>
<dbReference type="OrthoDB" id="6106870at2759"/>
<dbReference type="EMBL" id="CAJPVJ010016871">
    <property type="protein sequence ID" value="CAG2176391.1"/>
    <property type="molecule type" value="Genomic_DNA"/>
</dbReference>
<keyword evidence="4" id="KW-0804">Transcription</keyword>
<accession>A0A7R9MFF1</accession>
<dbReference type="GO" id="GO:0032502">
    <property type="term" value="P:developmental process"/>
    <property type="evidence" value="ECO:0007669"/>
    <property type="project" value="TreeGrafter"/>
</dbReference>
<dbReference type="Proteomes" id="UP000728032">
    <property type="component" value="Unassembled WGS sequence"/>
</dbReference>
<evidence type="ECO:0000256" key="1">
    <source>
        <dbReference type="ARBA" id="ARBA00004123"/>
    </source>
</evidence>
<dbReference type="SUPFAM" id="SSF47459">
    <property type="entry name" value="HLH, helix-loop-helix DNA-binding domain"/>
    <property type="match status" value="1"/>
</dbReference>
<keyword evidence="5" id="KW-0539">Nucleus</keyword>
<keyword evidence="3" id="KW-0238">DNA-binding</keyword>
<dbReference type="Gene3D" id="4.10.280.10">
    <property type="entry name" value="Helix-loop-helix DNA-binding domain"/>
    <property type="match status" value="1"/>
</dbReference>
<reference evidence="7" key="1">
    <citation type="submission" date="2020-11" db="EMBL/GenBank/DDBJ databases">
        <authorList>
            <person name="Tran Van P."/>
        </authorList>
    </citation>
    <scope>NUCLEOTIDE SEQUENCE</scope>
</reference>
<dbReference type="SMART" id="SM00353">
    <property type="entry name" value="HLH"/>
    <property type="match status" value="1"/>
</dbReference>
<dbReference type="GO" id="GO:0005634">
    <property type="term" value="C:nucleus"/>
    <property type="evidence" value="ECO:0007669"/>
    <property type="project" value="UniProtKB-SubCell"/>
</dbReference>
<protein>
    <recommendedName>
        <fullName evidence="6">BHLH domain-containing protein</fullName>
    </recommendedName>
</protein>
<evidence type="ECO:0000256" key="5">
    <source>
        <dbReference type="ARBA" id="ARBA00023242"/>
    </source>
</evidence>
<proteinExistence type="predicted"/>
<evidence type="ECO:0000313" key="7">
    <source>
        <dbReference type="EMBL" id="CAD7659229.1"/>
    </source>
</evidence>
<dbReference type="InterPro" id="IPR050283">
    <property type="entry name" value="E-box_TF_Regulators"/>
</dbReference>
<feature type="domain" description="BHLH" evidence="6">
    <location>
        <begin position="22"/>
        <end position="74"/>
    </location>
</feature>
<dbReference type="InterPro" id="IPR011598">
    <property type="entry name" value="bHLH_dom"/>
</dbReference>
<dbReference type="PANTHER" id="PTHR23349:SF42">
    <property type="entry name" value="BHLH DOMAIN-CONTAINING PROTEIN"/>
    <property type="match status" value="1"/>
</dbReference>
<organism evidence="7">
    <name type="scientific">Oppiella nova</name>
    <dbReference type="NCBI Taxonomy" id="334625"/>
    <lineage>
        <taxon>Eukaryota</taxon>
        <taxon>Metazoa</taxon>
        <taxon>Ecdysozoa</taxon>
        <taxon>Arthropoda</taxon>
        <taxon>Chelicerata</taxon>
        <taxon>Arachnida</taxon>
        <taxon>Acari</taxon>
        <taxon>Acariformes</taxon>
        <taxon>Sarcoptiformes</taxon>
        <taxon>Oribatida</taxon>
        <taxon>Brachypylina</taxon>
        <taxon>Oppioidea</taxon>
        <taxon>Oppiidae</taxon>
        <taxon>Oppiella</taxon>
    </lineage>
</organism>
<dbReference type="GO" id="GO:0000981">
    <property type="term" value="F:DNA-binding transcription factor activity, RNA polymerase II-specific"/>
    <property type="evidence" value="ECO:0007669"/>
    <property type="project" value="TreeGrafter"/>
</dbReference>
<dbReference type="Pfam" id="PF00010">
    <property type="entry name" value="HLH"/>
    <property type="match status" value="1"/>
</dbReference>
<evidence type="ECO:0000313" key="8">
    <source>
        <dbReference type="Proteomes" id="UP000728032"/>
    </source>
</evidence>
<dbReference type="GO" id="GO:0046983">
    <property type="term" value="F:protein dimerization activity"/>
    <property type="evidence" value="ECO:0007669"/>
    <property type="project" value="InterPro"/>
</dbReference>
<name>A0A7R9MFF1_9ACAR</name>
<evidence type="ECO:0000259" key="6">
    <source>
        <dbReference type="PROSITE" id="PS50888"/>
    </source>
</evidence>
<dbReference type="FunFam" id="4.10.280.10:FF:000010">
    <property type="entry name" value="Scleraxis bHLH transcription factor"/>
    <property type="match status" value="1"/>
</dbReference>
<dbReference type="CDD" id="cd11465">
    <property type="entry name" value="bHLH_TS_scleraxis_like"/>
    <property type="match status" value="1"/>
</dbReference>
<evidence type="ECO:0000256" key="2">
    <source>
        <dbReference type="ARBA" id="ARBA00023015"/>
    </source>
</evidence>
<dbReference type="PANTHER" id="PTHR23349">
    <property type="entry name" value="BASIC HELIX-LOOP-HELIX TRANSCRIPTION FACTOR, TWIST"/>
    <property type="match status" value="1"/>
</dbReference>
<keyword evidence="8" id="KW-1185">Reference proteome</keyword>
<evidence type="ECO:0000256" key="4">
    <source>
        <dbReference type="ARBA" id="ARBA00023163"/>
    </source>
</evidence>
<dbReference type="InterPro" id="IPR036638">
    <property type="entry name" value="HLH_DNA-bd_sf"/>
</dbReference>
<keyword evidence="2" id="KW-0805">Transcription regulation</keyword>
<comment type="subcellular location">
    <subcellularLocation>
        <location evidence="1">Nucleus</location>
    </subcellularLocation>
</comment>
<dbReference type="PROSITE" id="PS50888">
    <property type="entry name" value="BHLH"/>
    <property type="match status" value="1"/>
</dbReference>
<gene>
    <name evidence="7" type="ORF">ONB1V03_LOCUS15825</name>
</gene>
<sequence length="182" mass="20653">MNTSDSLSAFRSKGERRYDIHKQRQVANARERDRTESVNTAFTVLRSLIPTDPPDRKLSKIETLRLAVSYIQHLNNVKNALLNGEESVDICLKNSRVGSFTAKTVCTFCITDKKQSSFQEFFYETPETLEGFTLLSDTLDKTNEICGQLFPQLNDYNDINNCDNSSFSYFSVSSSASDLDFI</sequence>
<dbReference type="GO" id="GO:0000977">
    <property type="term" value="F:RNA polymerase II transcription regulatory region sequence-specific DNA binding"/>
    <property type="evidence" value="ECO:0007669"/>
    <property type="project" value="TreeGrafter"/>
</dbReference>